<organism evidence="1 2">
    <name type="scientific">Fodinicola feengrottensis</name>
    <dbReference type="NCBI Taxonomy" id="435914"/>
    <lineage>
        <taxon>Bacteria</taxon>
        <taxon>Bacillati</taxon>
        <taxon>Actinomycetota</taxon>
        <taxon>Actinomycetes</taxon>
        <taxon>Mycobacteriales</taxon>
        <taxon>Fodinicola</taxon>
    </lineage>
</organism>
<accession>A0ABN2IR12</accession>
<dbReference type="RefSeq" id="WP_344314367.1">
    <property type="nucleotide sequence ID" value="NZ_BAAANY010000036.1"/>
</dbReference>
<sequence>MTGWREVAQQWGRAPAVLPDPAPVDLAAGYRAMVAASAPFRAGTRYQALPDVRFRADDGVIRAPGGLLPGEHDRTLDGYFDRLETDLGQGCLLTVEQPLMTDFALWSVVRDWLARLWREVGWPSLPVVSELAVGDRITDRGGLAGEPTHDVLTWVLHGTLRVALQDGTAGPQPTLTVPAGQLAYWPGTHSYADTYADRCMLLRLRVPTDPRLAFGAVKDLLAETMQAQRDGDEVPYLPISAGTVAEPIAAIAQQLGEQVQAPELTRALRVQLGKRRSAAGLEPVPAPRWPVELTASDWIRRTAEVLPVPDPPDRTVWAVNGYGLPLAGAVTDRILAELPLGRPVRVGELCAAIGAGDQSARVITLLRALHRLYVVELEARGV</sequence>
<reference evidence="1 2" key="1">
    <citation type="journal article" date="2019" name="Int. J. Syst. Evol. Microbiol.">
        <title>The Global Catalogue of Microorganisms (GCM) 10K type strain sequencing project: providing services to taxonomists for standard genome sequencing and annotation.</title>
        <authorList>
            <consortium name="The Broad Institute Genomics Platform"/>
            <consortium name="The Broad Institute Genome Sequencing Center for Infectious Disease"/>
            <person name="Wu L."/>
            <person name="Ma J."/>
        </authorList>
    </citation>
    <scope>NUCLEOTIDE SEQUENCE [LARGE SCALE GENOMIC DNA]</scope>
    <source>
        <strain evidence="1 2">JCM 14718</strain>
    </source>
</reference>
<evidence type="ECO:0000313" key="2">
    <source>
        <dbReference type="Proteomes" id="UP001500618"/>
    </source>
</evidence>
<proteinExistence type="predicted"/>
<comment type="caution">
    <text evidence="1">The sequence shown here is derived from an EMBL/GenBank/DDBJ whole genome shotgun (WGS) entry which is preliminary data.</text>
</comment>
<evidence type="ECO:0008006" key="3">
    <source>
        <dbReference type="Google" id="ProtNLM"/>
    </source>
</evidence>
<gene>
    <name evidence="1" type="ORF">GCM10009765_69160</name>
</gene>
<dbReference type="Proteomes" id="UP001500618">
    <property type="component" value="Unassembled WGS sequence"/>
</dbReference>
<evidence type="ECO:0000313" key="1">
    <source>
        <dbReference type="EMBL" id="GAA1710036.1"/>
    </source>
</evidence>
<protein>
    <recommendedName>
        <fullName evidence="3">Cupin domain-containing protein</fullName>
    </recommendedName>
</protein>
<keyword evidence="2" id="KW-1185">Reference proteome</keyword>
<dbReference type="EMBL" id="BAAANY010000036">
    <property type="protein sequence ID" value="GAA1710036.1"/>
    <property type="molecule type" value="Genomic_DNA"/>
</dbReference>
<name>A0ABN2IR12_9ACTN</name>